<evidence type="ECO:0000256" key="6">
    <source>
        <dbReference type="ARBA" id="ARBA00022827"/>
    </source>
</evidence>
<comment type="pathway">
    <text evidence="2 12">One-carbon metabolism; tetrahydrofolate interconversion.</text>
</comment>
<evidence type="ECO:0000256" key="4">
    <source>
        <dbReference type="ARBA" id="ARBA00022605"/>
    </source>
</evidence>
<dbReference type="GO" id="GO:0009086">
    <property type="term" value="P:methionine biosynthetic process"/>
    <property type="evidence" value="ECO:0007669"/>
    <property type="project" value="UniProtKB-KW"/>
</dbReference>
<dbReference type="SUPFAM" id="SSF51730">
    <property type="entry name" value="FAD-linked oxidoreductase"/>
    <property type="match status" value="1"/>
</dbReference>
<keyword evidence="4" id="KW-0028">Amino-acid biosynthesis</keyword>
<dbReference type="Pfam" id="PF02219">
    <property type="entry name" value="MTHFR"/>
    <property type="match status" value="1"/>
</dbReference>
<dbReference type="EC" id="1.5.1.54" evidence="12"/>
<evidence type="ECO:0000256" key="3">
    <source>
        <dbReference type="ARBA" id="ARBA00006743"/>
    </source>
</evidence>
<dbReference type="InterPro" id="IPR003171">
    <property type="entry name" value="Mehydrof_redctse-like"/>
</dbReference>
<evidence type="ECO:0000313" key="14">
    <source>
        <dbReference type="Proteomes" id="UP000262325"/>
    </source>
</evidence>
<evidence type="ECO:0000256" key="1">
    <source>
        <dbReference type="ARBA" id="ARBA00001974"/>
    </source>
</evidence>
<dbReference type="EMBL" id="DPPF01000183">
    <property type="protein sequence ID" value="HCW93759.1"/>
    <property type="molecule type" value="Genomic_DNA"/>
</dbReference>
<dbReference type="AlphaFoldDB" id="A0A3D5QER5"/>
<dbReference type="InterPro" id="IPR029041">
    <property type="entry name" value="FAD-linked_oxidoreductase-like"/>
</dbReference>
<gene>
    <name evidence="13" type="primary">metF</name>
    <name evidence="13" type="ORF">DHM44_08765</name>
</gene>
<accession>A0A3D5QER5</accession>
<name>A0A3D5QER5_FLESI</name>
<keyword evidence="7 12" id="KW-0560">Oxidoreductase</keyword>
<dbReference type="PANTHER" id="PTHR45754:SF3">
    <property type="entry name" value="METHYLENETETRAHYDROFOLATE REDUCTASE (NADPH)"/>
    <property type="match status" value="1"/>
</dbReference>
<comment type="cofactor">
    <cofactor evidence="1 12">
        <name>FAD</name>
        <dbReference type="ChEBI" id="CHEBI:57692"/>
    </cofactor>
</comment>
<dbReference type="GO" id="GO:0106312">
    <property type="term" value="F:methylenetetrahydrofolate reductase (NADH) activity"/>
    <property type="evidence" value="ECO:0007669"/>
    <property type="project" value="UniProtKB-EC"/>
</dbReference>
<comment type="pathway">
    <text evidence="10">Amino-acid biosynthesis; L-methionine biosynthesis via de novo pathway.</text>
</comment>
<organism evidence="13 14">
    <name type="scientific">Flexistipes sinusarabici</name>
    <dbReference type="NCBI Taxonomy" id="2352"/>
    <lineage>
        <taxon>Bacteria</taxon>
        <taxon>Pseudomonadati</taxon>
        <taxon>Deferribacterota</taxon>
        <taxon>Deferribacteres</taxon>
        <taxon>Deferribacterales</taxon>
        <taxon>Flexistipitaceae</taxon>
        <taxon>Flexistipes</taxon>
    </lineage>
</organism>
<reference evidence="13 14" key="1">
    <citation type="journal article" date="2018" name="Nat. Biotechnol.">
        <title>A standardized bacterial taxonomy based on genome phylogeny substantially revises the tree of life.</title>
        <authorList>
            <person name="Parks D.H."/>
            <person name="Chuvochina M."/>
            <person name="Waite D.W."/>
            <person name="Rinke C."/>
            <person name="Skarshewski A."/>
            <person name="Chaumeil P.A."/>
            <person name="Hugenholtz P."/>
        </authorList>
    </citation>
    <scope>NUCLEOTIDE SEQUENCE [LARGE SCALE GENOMIC DNA]</scope>
    <source>
        <strain evidence="13">UBA8672</strain>
    </source>
</reference>
<dbReference type="GO" id="GO:0005829">
    <property type="term" value="C:cytosol"/>
    <property type="evidence" value="ECO:0007669"/>
    <property type="project" value="InterPro"/>
</dbReference>
<comment type="caution">
    <text evidence="13">The sequence shown here is derived from an EMBL/GenBank/DDBJ whole genome shotgun (WGS) entry which is preliminary data.</text>
</comment>
<keyword evidence="9" id="KW-0486">Methionine biosynthesis</keyword>
<evidence type="ECO:0000256" key="2">
    <source>
        <dbReference type="ARBA" id="ARBA00004777"/>
    </source>
</evidence>
<sequence length="266" mass="30671">MKISDILSRKERVLSFEFFPPKKVENEHILFESIERLKGWNPDFVSVTYGAGGSTRDKTLDWTKKIKDDYLLNVMMHLTCIASTREGVINILKELKKSGIDNIFALRGDIPEELDNIEEAFKDFRYASDLVRLIREVDDSFSIGVAGYPEGHIECPNIGEDIENLKKKIDQGADFIITQLFFDNRYFYDYLDMLEKYRITLPVIAGIMPIINIKQVIKFTDMCGATVPEYLKNKMMDRSPEEMLNIGVDFATKQCRDLLENNVKGL</sequence>
<dbReference type="UniPathway" id="UPA00193"/>
<dbReference type="GO" id="GO:0071949">
    <property type="term" value="F:FAD binding"/>
    <property type="evidence" value="ECO:0007669"/>
    <property type="project" value="TreeGrafter"/>
</dbReference>
<evidence type="ECO:0000256" key="9">
    <source>
        <dbReference type="ARBA" id="ARBA00023167"/>
    </source>
</evidence>
<dbReference type="Gene3D" id="3.20.20.220">
    <property type="match status" value="1"/>
</dbReference>
<comment type="similarity">
    <text evidence="3 12">Belongs to the methylenetetrahydrofolate reductase family.</text>
</comment>
<evidence type="ECO:0000256" key="8">
    <source>
        <dbReference type="ARBA" id="ARBA00023027"/>
    </source>
</evidence>
<evidence type="ECO:0000313" key="13">
    <source>
        <dbReference type="EMBL" id="HCW93759.1"/>
    </source>
</evidence>
<dbReference type="NCBIfam" id="TIGR00676">
    <property type="entry name" value="fadh2"/>
    <property type="match status" value="1"/>
</dbReference>
<protein>
    <recommendedName>
        <fullName evidence="12">Methylenetetrahydrofolate reductase</fullName>
        <ecNumber evidence="12">1.5.1.54</ecNumber>
    </recommendedName>
</protein>
<dbReference type="Proteomes" id="UP000262325">
    <property type="component" value="Unassembled WGS sequence"/>
</dbReference>
<keyword evidence="5 12" id="KW-0285">Flavoprotein</keyword>
<evidence type="ECO:0000256" key="7">
    <source>
        <dbReference type="ARBA" id="ARBA00023002"/>
    </source>
</evidence>
<proteinExistence type="inferred from homology"/>
<evidence type="ECO:0000256" key="10">
    <source>
        <dbReference type="ARBA" id="ARBA00034478"/>
    </source>
</evidence>
<evidence type="ECO:0000256" key="11">
    <source>
        <dbReference type="ARBA" id="ARBA00048628"/>
    </source>
</evidence>
<comment type="catalytic activity">
    <reaction evidence="11">
        <text>(6S)-5-methyl-5,6,7,8-tetrahydrofolate + NAD(+) = (6R)-5,10-methylene-5,6,7,8-tetrahydrofolate + NADH + H(+)</text>
        <dbReference type="Rhea" id="RHEA:19821"/>
        <dbReference type="ChEBI" id="CHEBI:15378"/>
        <dbReference type="ChEBI" id="CHEBI:15636"/>
        <dbReference type="ChEBI" id="CHEBI:18608"/>
        <dbReference type="ChEBI" id="CHEBI:57540"/>
        <dbReference type="ChEBI" id="CHEBI:57945"/>
        <dbReference type="EC" id="1.5.1.54"/>
    </reaction>
    <physiologicalReaction direction="right-to-left" evidence="11">
        <dbReference type="Rhea" id="RHEA:19823"/>
    </physiologicalReaction>
</comment>
<evidence type="ECO:0000256" key="5">
    <source>
        <dbReference type="ARBA" id="ARBA00022630"/>
    </source>
</evidence>
<dbReference type="PANTHER" id="PTHR45754">
    <property type="entry name" value="METHYLENETETRAHYDROFOLATE REDUCTASE"/>
    <property type="match status" value="1"/>
</dbReference>
<keyword evidence="8" id="KW-0520">NAD</keyword>
<dbReference type="InterPro" id="IPR004620">
    <property type="entry name" value="MTHF_reductase_bac"/>
</dbReference>
<evidence type="ECO:0000256" key="12">
    <source>
        <dbReference type="RuleBase" id="RU003862"/>
    </source>
</evidence>
<feature type="non-terminal residue" evidence="13">
    <location>
        <position position="266"/>
    </location>
</feature>
<dbReference type="CDD" id="cd00537">
    <property type="entry name" value="MTHFR"/>
    <property type="match status" value="1"/>
</dbReference>
<keyword evidence="6 12" id="KW-0274">FAD</keyword>
<dbReference type="GO" id="GO:0035999">
    <property type="term" value="P:tetrahydrofolate interconversion"/>
    <property type="evidence" value="ECO:0007669"/>
    <property type="project" value="UniProtKB-UniPathway"/>
</dbReference>